<organism evidence="4 5">
    <name type="scientific">Talaromyces marneffei (strain ATCC 18224 / CBS 334.59 / QM 7333)</name>
    <name type="common">Penicillium marneffei</name>
    <dbReference type="NCBI Taxonomy" id="441960"/>
    <lineage>
        <taxon>Eukaryota</taxon>
        <taxon>Fungi</taxon>
        <taxon>Dikarya</taxon>
        <taxon>Ascomycota</taxon>
        <taxon>Pezizomycotina</taxon>
        <taxon>Eurotiomycetes</taxon>
        <taxon>Eurotiomycetidae</taxon>
        <taxon>Eurotiales</taxon>
        <taxon>Trichocomaceae</taxon>
        <taxon>Talaromyces</taxon>
        <taxon>Talaromyces sect. Talaromyces</taxon>
    </lineage>
</organism>
<dbReference type="PANTHER" id="PTHR19303:SF74">
    <property type="entry name" value="POGO TRANSPOSABLE ELEMENT WITH KRAB DOMAIN"/>
    <property type="match status" value="1"/>
</dbReference>
<dbReference type="VEuPathDB" id="FungiDB:PMAA_007540"/>
<dbReference type="AlphaFoldDB" id="B6QU27"/>
<dbReference type="OrthoDB" id="4207519at2759"/>
<dbReference type="GO" id="GO:0005634">
    <property type="term" value="C:nucleus"/>
    <property type="evidence" value="ECO:0007669"/>
    <property type="project" value="TreeGrafter"/>
</dbReference>
<dbReference type="SUPFAM" id="SSF51735">
    <property type="entry name" value="NAD(P)-binding Rossmann-fold domains"/>
    <property type="match status" value="1"/>
</dbReference>
<dbReference type="STRING" id="441960.B6QU27"/>
<dbReference type="HOGENOM" id="CLU_013929_6_2_1"/>
<dbReference type="InterPro" id="IPR036291">
    <property type="entry name" value="NAD(P)-bd_dom_sf"/>
</dbReference>
<dbReference type="PRINTS" id="PR01397">
    <property type="entry name" value="DHBDHDRGNASE"/>
</dbReference>
<dbReference type="InterPro" id="IPR002347">
    <property type="entry name" value="SDR_fam"/>
</dbReference>
<dbReference type="Pfam" id="PF03184">
    <property type="entry name" value="DDE_1"/>
    <property type="match status" value="1"/>
</dbReference>
<evidence type="ECO:0000256" key="1">
    <source>
        <dbReference type="ARBA" id="ARBA00023125"/>
    </source>
</evidence>
<keyword evidence="5" id="KW-1185">Reference proteome</keyword>
<dbReference type="CDD" id="cd22249">
    <property type="entry name" value="UDM1_RNF168_RNF169-like"/>
    <property type="match status" value="1"/>
</dbReference>
<accession>B6QU27</accession>
<dbReference type="InterPro" id="IPR006600">
    <property type="entry name" value="HTH_CenpB_DNA-bd_dom"/>
</dbReference>
<sequence length="768" mass="86727">MPADTLSLAGKVAIVTGSGRENGIGAGIAFALARNGAAVTINYVSESSTQRAEAVAQKIRDQGGKATVIRASVDEQGAKALVEGTLEAFETDHVDILVNNAGVGHIGSTVDITPEQIRHTFEVNVYGPMFMKSRKIANNSKRDISTNMASYELALEALRSLKPDEKPNISLVARTYGVNQSNLSKRFRGVTGSKEAQYNNQRLLSKEQSRTLIKWINQLTERGLPPTNSMLENFAREISGKEPGKNWASRWLKAHSDKVISRYSKGLDSDRKKADSAYKYTLYFELIGRKIEQYNLTPDQIYNMDEKGFMLGVSTKERRIFTRRKYEQGGYKQHLQDGNREWITTIGCICANGTAISPALIYMAKSGNLQDSWLQDFNAEQHRCFFATSESGWTNNEVGFAWLVNVFDKETKSQASRGWRLLILDGHGSHVTMRFIEYCDKNRILLAIFPAHSTHTLQPLDVAIFSPLSTAYTEQLRRFINDCQGFTRLTKRDFFRLFWASWEATFTSENILSAFKHTGLCPFNPDLVIQKFTKKIESRPSSSDSGASIIPAEDWRRLRKLVQGVFEDLYDQKAIQLKDTVLHLSTENILLKNEIAGLQRALIHSKKRSTKGRALLFDIPTENEGGALFMSPSKVQQARDNILKKDEQAAQEQARKDDKKLQQELTKQAKEQEKAERAQIRQEKQEQRLQEATEKQRLKDEQELAKLAHLQLQNDVLATPSAPKRAKKQVSKQVKVKAQPEAHTEDNGVVVTTNRRGRAIRPPARFRD</sequence>
<evidence type="ECO:0000313" key="4">
    <source>
        <dbReference type="EMBL" id="EEA19987.1"/>
    </source>
</evidence>
<gene>
    <name evidence="4" type="ORF">PMAA_007540</name>
</gene>
<dbReference type="Pfam" id="PF00106">
    <property type="entry name" value="adh_short"/>
    <property type="match status" value="1"/>
</dbReference>
<dbReference type="Gene3D" id="3.40.50.720">
    <property type="entry name" value="NAD(P)-binding Rossmann-like Domain"/>
    <property type="match status" value="1"/>
</dbReference>
<feature type="domain" description="HTH CENPB-type" evidence="3">
    <location>
        <begin position="196"/>
        <end position="261"/>
    </location>
</feature>
<name>B6QU27_TALMQ</name>
<evidence type="ECO:0000313" key="5">
    <source>
        <dbReference type="Proteomes" id="UP000001294"/>
    </source>
</evidence>
<dbReference type="Pfam" id="PF03221">
    <property type="entry name" value="HTH_Tnp_Tc5"/>
    <property type="match status" value="1"/>
</dbReference>
<dbReference type="PANTHER" id="PTHR19303">
    <property type="entry name" value="TRANSPOSON"/>
    <property type="match status" value="1"/>
</dbReference>
<dbReference type="SMART" id="SM00674">
    <property type="entry name" value="CENPB"/>
    <property type="match status" value="1"/>
</dbReference>
<dbReference type="Proteomes" id="UP000001294">
    <property type="component" value="Unassembled WGS sequence"/>
</dbReference>
<evidence type="ECO:0000256" key="2">
    <source>
        <dbReference type="SAM" id="MobiDB-lite"/>
    </source>
</evidence>
<feature type="region of interest" description="Disordered" evidence="2">
    <location>
        <begin position="716"/>
        <end position="768"/>
    </location>
</feature>
<keyword evidence="1" id="KW-0238">DNA-binding</keyword>
<reference evidence="5" key="1">
    <citation type="journal article" date="2015" name="Genome Announc.">
        <title>Genome sequence of the AIDS-associated pathogen Penicillium marneffei (ATCC18224) and its near taxonomic relative Talaromyces stipitatus (ATCC10500).</title>
        <authorList>
            <person name="Nierman W.C."/>
            <person name="Fedorova-Abrams N.D."/>
            <person name="Andrianopoulos A."/>
        </authorList>
    </citation>
    <scope>NUCLEOTIDE SEQUENCE [LARGE SCALE GENOMIC DNA]</scope>
    <source>
        <strain evidence="5">ATCC 18224 / CBS 334.59 / QM 7333</strain>
    </source>
</reference>
<dbReference type="InterPro" id="IPR004875">
    <property type="entry name" value="DDE_SF_endonuclease_dom"/>
</dbReference>
<feature type="region of interest" description="Disordered" evidence="2">
    <location>
        <begin position="645"/>
        <end position="697"/>
    </location>
</feature>
<dbReference type="GO" id="GO:0008667">
    <property type="term" value="F:2,3-dihydro-2,3-dihydroxybenzoate dehydrogenase activity"/>
    <property type="evidence" value="ECO:0007669"/>
    <property type="project" value="InterPro"/>
</dbReference>
<dbReference type="InterPro" id="IPR003560">
    <property type="entry name" value="DHB_DH"/>
</dbReference>
<dbReference type="PROSITE" id="PS51253">
    <property type="entry name" value="HTH_CENPB"/>
    <property type="match status" value="1"/>
</dbReference>
<dbReference type="EMBL" id="DS995905">
    <property type="protein sequence ID" value="EEA19987.1"/>
    <property type="molecule type" value="Genomic_DNA"/>
</dbReference>
<dbReference type="GO" id="GO:0003677">
    <property type="term" value="F:DNA binding"/>
    <property type="evidence" value="ECO:0007669"/>
    <property type="project" value="UniProtKB-KW"/>
</dbReference>
<dbReference type="GO" id="GO:0019290">
    <property type="term" value="P:siderophore biosynthetic process"/>
    <property type="evidence" value="ECO:0007669"/>
    <property type="project" value="InterPro"/>
</dbReference>
<proteinExistence type="predicted"/>
<evidence type="ECO:0000259" key="3">
    <source>
        <dbReference type="PROSITE" id="PS51253"/>
    </source>
</evidence>
<protein>
    <recommendedName>
        <fullName evidence="3">HTH CENPB-type domain-containing protein</fullName>
    </recommendedName>
</protein>
<dbReference type="PhylomeDB" id="B6QU27"/>
<dbReference type="InterPro" id="IPR050863">
    <property type="entry name" value="CenT-Element_Derived"/>
</dbReference>